<dbReference type="EMBL" id="QLMK01000017">
    <property type="protein sequence ID" value="RAK25963.1"/>
    <property type="molecule type" value="Genomic_DNA"/>
</dbReference>
<keyword evidence="3" id="KW-1185">Reference proteome</keyword>
<name>A0A364JSE6_9HYPH</name>
<proteinExistence type="predicted"/>
<reference evidence="2 3" key="1">
    <citation type="submission" date="2018-06" db="EMBL/GenBank/DDBJ databases">
        <title>Genomic Encyclopedia of Type Strains, Phase IV (KMG-IV): sequencing the most valuable type-strain genomes for metagenomic binning, comparative biology and taxonomic classification.</title>
        <authorList>
            <person name="Goeker M."/>
        </authorList>
    </citation>
    <scope>NUCLEOTIDE SEQUENCE [LARGE SCALE GENOMIC DNA]</scope>
    <source>
        <strain evidence="2 3">DSM 26720</strain>
    </source>
</reference>
<organism evidence="2 3">
    <name type="scientific">Falsochrobactrum ovis</name>
    <dbReference type="NCBI Taxonomy" id="1293442"/>
    <lineage>
        <taxon>Bacteria</taxon>
        <taxon>Pseudomonadati</taxon>
        <taxon>Pseudomonadota</taxon>
        <taxon>Alphaproteobacteria</taxon>
        <taxon>Hyphomicrobiales</taxon>
        <taxon>Brucellaceae</taxon>
        <taxon>Falsochrobactrum</taxon>
    </lineage>
</organism>
<evidence type="ECO:0000313" key="2">
    <source>
        <dbReference type="EMBL" id="RAK25963.1"/>
    </source>
</evidence>
<dbReference type="Proteomes" id="UP000249453">
    <property type="component" value="Unassembled WGS sequence"/>
</dbReference>
<comment type="caution">
    <text evidence="2">The sequence shown here is derived from an EMBL/GenBank/DDBJ whole genome shotgun (WGS) entry which is preliminary data.</text>
</comment>
<evidence type="ECO:0000313" key="3">
    <source>
        <dbReference type="Proteomes" id="UP000249453"/>
    </source>
</evidence>
<evidence type="ECO:0000256" key="1">
    <source>
        <dbReference type="SAM" id="MobiDB-lite"/>
    </source>
</evidence>
<accession>A0A364JSE6</accession>
<feature type="region of interest" description="Disordered" evidence="1">
    <location>
        <begin position="42"/>
        <end position="63"/>
    </location>
</feature>
<protein>
    <submittedName>
        <fullName evidence="2">Uncharacterized protein</fullName>
    </submittedName>
</protein>
<gene>
    <name evidence="2" type="ORF">C7374_11740</name>
</gene>
<dbReference type="AlphaFoldDB" id="A0A364JSE6"/>
<sequence length="63" mass="7342">MLLGSTKYMVAKLRFQRSARGLVALKRRDHMLSAEAPRFFRSPMQPHSRIPGQDDLLHPRLVR</sequence>